<dbReference type="Proteomes" id="UP001210925">
    <property type="component" value="Unassembled WGS sequence"/>
</dbReference>
<protein>
    <recommendedName>
        <fullName evidence="4">SH3 domain-containing protein</fullName>
    </recommendedName>
</protein>
<evidence type="ECO:0000256" key="1">
    <source>
        <dbReference type="ARBA" id="ARBA00007761"/>
    </source>
</evidence>
<evidence type="ECO:0000313" key="5">
    <source>
        <dbReference type="EMBL" id="KAJ3251933.1"/>
    </source>
</evidence>
<evidence type="ECO:0000256" key="2">
    <source>
        <dbReference type="ARBA" id="ARBA00022443"/>
    </source>
</evidence>
<keyword evidence="7" id="KW-1185">Reference proteome</keyword>
<evidence type="ECO:0000313" key="6">
    <source>
        <dbReference type="EMBL" id="KAJ3251939.1"/>
    </source>
</evidence>
<comment type="similarity">
    <text evidence="1">Belongs to the SH3YL1 family.</text>
</comment>
<dbReference type="InterPro" id="IPR051702">
    <property type="entry name" value="SH3_domain_YSC84-like"/>
</dbReference>
<accession>A0AAD5Y4L9</accession>
<dbReference type="AlphaFoldDB" id="A0AAD5Y4L9"/>
<dbReference type="Pfam" id="PF00018">
    <property type="entry name" value="SH3_1"/>
    <property type="match status" value="1"/>
</dbReference>
<dbReference type="PROSITE" id="PS50002">
    <property type="entry name" value="SH3"/>
    <property type="match status" value="1"/>
</dbReference>
<dbReference type="InterPro" id="IPR001452">
    <property type="entry name" value="SH3_domain"/>
</dbReference>
<keyword evidence="2 3" id="KW-0728">SH3 domain</keyword>
<dbReference type="PANTHER" id="PTHR15629">
    <property type="entry name" value="SH3YL1 PROTEIN"/>
    <property type="match status" value="1"/>
</dbReference>
<feature type="domain" description="SH3" evidence="4">
    <location>
        <begin position="273"/>
        <end position="330"/>
    </location>
</feature>
<proteinExistence type="inferred from homology"/>
<dbReference type="InterPro" id="IPR036028">
    <property type="entry name" value="SH3-like_dom_sf"/>
</dbReference>
<evidence type="ECO:0000259" key="4">
    <source>
        <dbReference type="PROSITE" id="PS50002"/>
    </source>
</evidence>
<dbReference type="Gene3D" id="2.30.30.40">
    <property type="entry name" value="SH3 Domains"/>
    <property type="match status" value="1"/>
</dbReference>
<dbReference type="EMBL" id="JADGKB010000161">
    <property type="protein sequence ID" value="KAJ3251939.1"/>
    <property type="molecule type" value="Genomic_DNA"/>
</dbReference>
<dbReference type="EMBL" id="JADGKB010000161">
    <property type="protein sequence ID" value="KAJ3251933.1"/>
    <property type="molecule type" value="Genomic_DNA"/>
</dbReference>
<reference evidence="6" key="1">
    <citation type="submission" date="2020-05" db="EMBL/GenBank/DDBJ databases">
        <title>Phylogenomic resolution of chytrid fungi.</title>
        <authorList>
            <person name="Stajich J.E."/>
            <person name="Amses K."/>
            <person name="Simmons R."/>
            <person name="Seto K."/>
            <person name="Myers J."/>
            <person name="Bonds A."/>
            <person name="Quandt C.A."/>
            <person name="Barry K."/>
            <person name="Liu P."/>
            <person name="Grigoriev I."/>
            <person name="Longcore J.E."/>
            <person name="James T.Y."/>
        </authorList>
    </citation>
    <scope>NUCLEOTIDE SEQUENCE</scope>
    <source>
        <strain evidence="6">PLAUS21</strain>
    </source>
</reference>
<dbReference type="InterPro" id="IPR033643">
    <property type="entry name" value="SYLF_SH3YL1-like"/>
</dbReference>
<dbReference type="PRINTS" id="PR00452">
    <property type="entry name" value="SH3DOMAIN"/>
</dbReference>
<organism evidence="6 7">
    <name type="scientific">Boothiomyces macroporosus</name>
    <dbReference type="NCBI Taxonomy" id="261099"/>
    <lineage>
        <taxon>Eukaryota</taxon>
        <taxon>Fungi</taxon>
        <taxon>Fungi incertae sedis</taxon>
        <taxon>Chytridiomycota</taxon>
        <taxon>Chytridiomycota incertae sedis</taxon>
        <taxon>Chytridiomycetes</taxon>
        <taxon>Rhizophydiales</taxon>
        <taxon>Terramycetaceae</taxon>
        <taxon>Boothiomyces</taxon>
    </lineage>
</organism>
<evidence type="ECO:0000256" key="3">
    <source>
        <dbReference type="PROSITE-ProRule" id="PRU00192"/>
    </source>
</evidence>
<dbReference type="SMART" id="SM00326">
    <property type="entry name" value="SH3"/>
    <property type="match status" value="1"/>
</dbReference>
<dbReference type="CDD" id="cd11525">
    <property type="entry name" value="SYLF_SH3YL1_like"/>
    <property type="match status" value="1"/>
</dbReference>
<gene>
    <name evidence="5" type="ORF">HK103_001998</name>
    <name evidence="6" type="ORF">HK103_002004</name>
</gene>
<dbReference type="GO" id="GO:0035091">
    <property type="term" value="F:phosphatidylinositol binding"/>
    <property type="evidence" value="ECO:0007669"/>
    <property type="project" value="TreeGrafter"/>
</dbReference>
<dbReference type="PANTHER" id="PTHR15629:SF2">
    <property type="entry name" value="SH3 DOMAIN-CONTAINING YSC84-LIKE PROTEIN 1"/>
    <property type="match status" value="1"/>
</dbReference>
<name>A0AAD5Y4L9_9FUNG</name>
<dbReference type="SUPFAM" id="SSF50044">
    <property type="entry name" value="SH3-domain"/>
    <property type="match status" value="1"/>
</dbReference>
<dbReference type="InterPro" id="IPR007461">
    <property type="entry name" value="Ysc84_actin-binding"/>
</dbReference>
<evidence type="ECO:0000313" key="7">
    <source>
        <dbReference type="Proteomes" id="UP001210925"/>
    </source>
</evidence>
<sequence length="330" mass="34946">MKLHNPLPESLAITCEKAASILDHFVKGTNQLDAALIPSNIIESARGIAIITIVKAGVLWSGRAGTGLVVAKLEDGSWSAPCAIAAGGIGVGAQIGCQITDVIFVLNNYSAVRAFAHGNCTLGGNISVAAGPTGRSSEAGGSVLNPAPIYSYSKSKGFFAGISFEGTIITPRDKANRELYGKKVTGMDILSGKVPPPPHADPLYRMLRLKFGNLGTKTHQSNPDVSASDSTIYPGSLDRTTKPKFDLFSKTNTLGYKKSTKPAEIGPLVAKPVKPRKAVALYDFTPQQDGDLAIREGQEVWVIKQEGEWFEGSCNGVKGVFPVSYVQVQD</sequence>
<comment type="caution">
    <text evidence="6">The sequence shown here is derived from an EMBL/GenBank/DDBJ whole genome shotgun (WGS) entry which is preliminary data.</text>
</comment>
<dbReference type="Pfam" id="PF04366">
    <property type="entry name" value="Ysc84"/>
    <property type="match status" value="1"/>
</dbReference>